<evidence type="ECO:0000256" key="4">
    <source>
        <dbReference type="ARBA" id="ARBA00022989"/>
    </source>
</evidence>
<accession>A0AB36JWF6</accession>
<feature type="transmembrane region" description="Helical" evidence="6">
    <location>
        <begin position="106"/>
        <end position="127"/>
    </location>
</feature>
<feature type="transmembrane region" description="Helical" evidence="6">
    <location>
        <begin position="389"/>
        <end position="406"/>
    </location>
</feature>
<feature type="domain" description="Na+/H+ antiporter NhaC-like C-terminal" evidence="7">
    <location>
        <begin position="168"/>
        <end position="469"/>
    </location>
</feature>
<evidence type="ECO:0000313" key="8">
    <source>
        <dbReference type="EMBL" id="OOE38560.1"/>
    </source>
</evidence>
<protein>
    <submittedName>
        <fullName evidence="8">Sodium:proton antiporter</fullName>
    </submittedName>
</protein>
<evidence type="ECO:0000256" key="1">
    <source>
        <dbReference type="ARBA" id="ARBA00004651"/>
    </source>
</evidence>
<dbReference type="AlphaFoldDB" id="A0AB36JWF6"/>
<evidence type="ECO:0000256" key="3">
    <source>
        <dbReference type="ARBA" id="ARBA00022692"/>
    </source>
</evidence>
<evidence type="ECO:0000259" key="7">
    <source>
        <dbReference type="Pfam" id="PF03553"/>
    </source>
</evidence>
<evidence type="ECO:0000256" key="6">
    <source>
        <dbReference type="SAM" id="Phobius"/>
    </source>
</evidence>
<feature type="transmembrane region" description="Helical" evidence="6">
    <location>
        <begin position="25"/>
        <end position="47"/>
    </location>
</feature>
<evidence type="ECO:0000256" key="2">
    <source>
        <dbReference type="ARBA" id="ARBA00022475"/>
    </source>
</evidence>
<keyword evidence="2" id="KW-1003">Cell membrane</keyword>
<organism evidence="8 9">
    <name type="scientific">Salinivibrio kushneri</name>
    <dbReference type="NCBI Taxonomy" id="1908198"/>
    <lineage>
        <taxon>Bacteria</taxon>
        <taxon>Pseudomonadati</taxon>
        <taxon>Pseudomonadota</taxon>
        <taxon>Gammaproteobacteria</taxon>
        <taxon>Vibrionales</taxon>
        <taxon>Vibrionaceae</taxon>
        <taxon>Salinivibrio</taxon>
    </lineage>
</organism>
<feature type="transmembrane region" description="Helical" evidence="6">
    <location>
        <begin position="196"/>
        <end position="215"/>
    </location>
</feature>
<comment type="subcellular location">
    <subcellularLocation>
        <location evidence="1">Cell membrane</location>
        <topology evidence="1">Multi-pass membrane protein</topology>
    </subcellularLocation>
</comment>
<reference evidence="8 9" key="1">
    <citation type="journal article" date="2017" name="Genome Announc.">
        <title>Draft Genome Sequences of Salinivibrio proteolyticus, Salinivibrio sharmensis, Salinivibrio siamensis, Salinivibrio costicola subsp. alcaliphilus, Salinivibrio costicola subsp. vallismortis, and 29 New Isolates Belonging to the Genus Salinivibrio.</title>
        <authorList>
            <person name="Lopez-Hermoso C."/>
            <person name="de la Haba R.R."/>
            <person name="Sanchez-Porro C."/>
            <person name="Bayliss S.C."/>
            <person name="Feil E.J."/>
            <person name="Ventosa A."/>
        </authorList>
    </citation>
    <scope>NUCLEOTIDE SEQUENCE [LARGE SCALE GENOMIC DNA]</scope>
    <source>
        <strain evidence="8 9">AL184</strain>
    </source>
</reference>
<sequence>MTDYGVWTVVTPLVTIVLAVVTRQVILSLLAGAMVGYTVIANFNPFAGVAKALDSYIGVFASAGNTRTILFCFMVGGLIRLIQVTGGTRAVIHALTERAQLVKNPIAVQLLAMVTTMLIFIESSISIMSAGTVSRDLADHYRVSREKLAYVIQSSCVATCSSVMINGWGAAMMAIIGVQVSKGYVEGEPFTILLHAIPYNLMAWLSLLAVLFYVLTGASWGPMAKADQRAAAGQVLREGAFPIAGDHQRDDEPLGKVSYFVLPLLSTILMVPVGLFITGNGDIASGSGSTAVFWAVMAGTAVAMAFFIGTRVLSLDAFFRHLLAGYANMMPLGAIMSLAFLMGDLSADLHTGHYITQVIDGILPAGLSAAFVFVIAAIMSLATGTSWGTFAIMIPIGIQIGAATGIDPHLMIGASISGAIFGDMTSPISDTGIVASMATGNDHVDHIRTQFPYVMVVGAISTMAFAALGSI</sequence>
<name>A0AB36JWF6_9GAMM</name>
<keyword evidence="5 6" id="KW-0472">Membrane</keyword>
<feature type="transmembrane region" description="Helical" evidence="6">
    <location>
        <begin position="148"/>
        <end position="176"/>
    </location>
</feature>
<keyword evidence="9" id="KW-1185">Reference proteome</keyword>
<dbReference type="InterPro" id="IPR018461">
    <property type="entry name" value="Na/H_Antiport_NhaC-like_C"/>
</dbReference>
<evidence type="ECO:0000313" key="9">
    <source>
        <dbReference type="Proteomes" id="UP000189021"/>
    </source>
</evidence>
<feature type="transmembrane region" description="Helical" evidence="6">
    <location>
        <begin position="257"/>
        <end position="279"/>
    </location>
</feature>
<dbReference type="GO" id="GO:0005886">
    <property type="term" value="C:plasma membrane"/>
    <property type="evidence" value="ECO:0007669"/>
    <property type="project" value="UniProtKB-SubCell"/>
</dbReference>
<proteinExistence type="predicted"/>
<evidence type="ECO:0000256" key="5">
    <source>
        <dbReference type="ARBA" id="ARBA00023136"/>
    </source>
</evidence>
<dbReference type="PANTHER" id="PTHR43478:SF1">
    <property type="entry name" value="NA+_H+ ANTIPORTER NHAC-LIKE C-TERMINAL DOMAIN-CONTAINING PROTEIN"/>
    <property type="match status" value="1"/>
</dbReference>
<feature type="transmembrane region" description="Helical" evidence="6">
    <location>
        <begin position="68"/>
        <end position="86"/>
    </location>
</feature>
<comment type="caution">
    <text evidence="8">The sequence shown here is derived from an EMBL/GenBank/DDBJ whole genome shotgun (WGS) entry which is preliminary data.</text>
</comment>
<dbReference type="Pfam" id="PF03553">
    <property type="entry name" value="Na_H_antiporter"/>
    <property type="match status" value="1"/>
</dbReference>
<gene>
    <name evidence="8" type="ORF">BZG00_13515</name>
</gene>
<keyword evidence="3 6" id="KW-0812">Transmembrane</keyword>
<dbReference type="EMBL" id="MUEK01000016">
    <property type="protein sequence ID" value="OOE38560.1"/>
    <property type="molecule type" value="Genomic_DNA"/>
</dbReference>
<feature type="transmembrane region" description="Helical" evidence="6">
    <location>
        <begin position="322"/>
        <end position="342"/>
    </location>
</feature>
<feature type="transmembrane region" description="Helical" evidence="6">
    <location>
        <begin position="291"/>
        <end position="310"/>
    </location>
</feature>
<dbReference type="RefSeq" id="WP_077659681.1">
    <property type="nucleotide sequence ID" value="NZ_CP040021.1"/>
</dbReference>
<dbReference type="PANTHER" id="PTHR43478">
    <property type="entry name" value="NA+/H+ ANTIPORTER-RELATED"/>
    <property type="match status" value="1"/>
</dbReference>
<keyword evidence="4 6" id="KW-1133">Transmembrane helix</keyword>
<feature type="transmembrane region" description="Helical" evidence="6">
    <location>
        <begin position="451"/>
        <end position="469"/>
    </location>
</feature>
<dbReference type="Proteomes" id="UP000189021">
    <property type="component" value="Unassembled WGS sequence"/>
</dbReference>
<feature type="transmembrane region" description="Helical" evidence="6">
    <location>
        <begin position="362"/>
        <end position="382"/>
    </location>
</feature>